<keyword evidence="5 7" id="KW-1133">Transmembrane helix</keyword>
<reference evidence="8" key="1">
    <citation type="submission" date="2021-02" db="EMBL/GenBank/DDBJ databases">
        <authorList>
            <person name="Nowell W R."/>
        </authorList>
    </citation>
    <scope>NUCLEOTIDE SEQUENCE</scope>
    <source>
        <strain evidence="8">Ploen Becks lab</strain>
    </source>
</reference>
<dbReference type="GO" id="GO:0002028">
    <property type="term" value="P:regulation of sodium ion transport"/>
    <property type="evidence" value="ECO:0007669"/>
    <property type="project" value="UniProtKB-UniRule"/>
</dbReference>
<comment type="subcellular location">
    <subcellularLocation>
        <location evidence="1 7">Cell membrane</location>
        <topology evidence="1 7">Multi-pass membrane protein</topology>
    </subcellularLocation>
</comment>
<evidence type="ECO:0000256" key="6">
    <source>
        <dbReference type="ARBA" id="ARBA00023136"/>
    </source>
</evidence>
<keyword evidence="4 7" id="KW-0812">Transmembrane</keyword>
<proteinExistence type="inferred from homology"/>
<dbReference type="AlphaFoldDB" id="A0A813NPV0"/>
<feature type="transmembrane region" description="Helical" evidence="7">
    <location>
        <begin position="35"/>
        <end position="61"/>
    </location>
</feature>
<feature type="transmembrane region" description="Helical" evidence="7">
    <location>
        <begin position="189"/>
        <end position="209"/>
    </location>
</feature>
<gene>
    <name evidence="8" type="ORF">OXX778_LOCUS3436</name>
</gene>
<evidence type="ECO:0000256" key="4">
    <source>
        <dbReference type="ARBA" id="ARBA00022692"/>
    </source>
</evidence>
<comment type="caution">
    <text evidence="8">The sequence shown here is derived from an EMBL/GenBank/DDBJ whole genome shotgun (WGS) entry which is preliminary data.</text>
</comment>
<sequence>MTKSEKSSLPNFRKIFTIIIIINILFLVERSVFDFFGFMFSMIIADIIYLIFLVIGLFGALQFRVNYVVSLTLTTLLWIAWNIFIICVYLNIGNLNRYDPVLLNLNTGRTSWWFTSSFSCKTEISSELEKLQIQEQLNLVRSIDDSTSSIKTQSYKINSLFLFNTDPKYKYLNRFIETNCLIPFHLVEIIHSGILILFGIFLIIFGLLLSNALNDEDDSFDYIGGFDTAHMLSQNYNLEQQQTLTRNAHIRLEPLYAPH</sequence>
<keyword evidence="6 7" id="KW-0472">Membrane</keyword>
<dbReference type="OrthoDB" id="10050321at2759"/>
<dbReference type="PANTHER" id="PTHR13084:SF6">
    <property type="entry name" value="SODIUM_POTASSIUM-TRANSPORTING ATPASE SUBUNIT BETA-1-INTERACTING PROTEIN"/>
    <property type="match status" value="1"/>
</dbReference>
<dbReference type="Pfam" id="PF05640">
    <property type="entry name" value="NKAIN"/>
    <property type="match status" value="2"/>
</dbReference>
<evidence type="ECO:0000256" key="7">
    <source>
        <dbReference type="RuleBase" id="RU368041"/>
    </source>
</evidence>
<name>A0A813NPV0_9BILA</name>
<dbReference type="Proteomes" id="UP000663879">
    <property type="component" value="Unassembled WGS sequence"/>
</dbReference>
<evidence type="ECO:0000256" key="5">
    <source>
        <dbReference type="ARBA" id="ARBA00022989"/>
    </source>
</evidence>
<accession>A0A813NPV0</accession>
<evidence type="ECO:0000256" key="2">
    <source>
        <dbReference type="ARBA" id="ARBA00006364"/>
    </source>
</evidence>
<evidence type="ECO:0000256" key="1">
    <source>
        <dbReference type="ARBA" id="ARBA00004651"/>
    </source>
</evidence>
<dbReference type="InterPro" id="IPR008516">
    <property type="entry name" value="Na/K-Atpase_Interacting"/>
</dbReference>
<dbReference type="PANTHER" id="PTHR13084">
    <property type="entry name" value="T-CELL LYMPHOMA BREAKPOINT-ASSOCIATED TARGET 1-RELATED"/>
    <property type="match status" value="1"/>
</dbReference>
<evidence type="ECO:0000256" key="3">
    <source>
        <dbReference type="ARBA" id="ARBA00022475"/>
    </source>
</evidence>
<dbReference type="GO" id="GO:0005886">
    <property type="term" value="C:plasma membrane"/>
    <property type="evidence" value="ECO:0007669"/>
    <property type="project" value="UniProtKB-SubCell"/>
</dbReference>
<protein>
    <recommendedName>
        <fullName evidence="7">Sodium/potassium-transporting ATPase subunit beta-1-interacting protein</fullName>
        <shortName evidence="7">Na(+)/K(+)-transporting ATPase subunit beta-1-interacting protein</shortName>
    </recommendedName>
</protein>
<keyword evidence="3 7" id="KW-1003">Cell membrane</keyword>
<evidence type="ECO:0000313" key="8">
    <source>
        <dbReference type="EMBL" id="CAF0741943.1"/>
    </source>
</evidence>
<evidence type="ECO:0000313" key="9">
    <source>
        <dbReference type="Proteomes" id="UP000663879"/>
    </source>
</evidence>
<feature type="transmembrane region" description="Helical" evidence="7">
    <location>
        <begin position="12"/>
        <end position="29"/>
    </location>
</feature>
<comment type="similarity">
    <text evidence="2 7">Belongs to the NKAIN family.</text>
</comment>
<keyword evidence="9" id="KW-1185">Reference proteome</keyword>
<organism evidence="8 9">
    <name type="scientific">Brachionus calyciflorus</name>
    <dbReference type="NCBI Taxonomy" id="104777"/>
    <lineage>
        <taxon>Eukaryota</taxon>
        <taxon>Metazoa</taxon>
        <taxon>Spiralia</taxon>
        <taxon>Gnathifera</taxon>
        <taxon>Rotifera</taxon>
        <taxon>Eurotatoria</taxon>
        <taxon>Monogononta</taxon>
        <taxon>Pseudotrocha</taxon>
        <taxon>Ploima</taxon>
        <taxon>Brachionidae</taxon>
        <taxon>Brachionus</taxon>
    </lineage>
</organism>
<feature type="transmembrane region" description="Helical" evidence="7">
    <location>
        <begin position="68"/>
        <end position="92"/>
    </location>
</feature>
<dbReference type="EMBL" id="CAJNOC010000303">
    <property type="protein sequence ID" value="CAF0741943.1"/>
    <property type="molecule type" value="Genomic_DNA"/>
</dbReference>